<evidence type="ECO:0000313" key="9">
    <source>
        <dbReference type="EMBL" id="VDO95615.1"/>
    </source>
</evidence>
<dbReference type="InterPro" id="IPR051962">
    <property type="entry name" value="Cuticlin"/>
</dbReference>
<evidence type="ECO:0000256" key="2">
    <source>
        <dbReference type="ARBA" id="ARBA00022460"/>
    </source>
</evidence>
<evidence type="ECO:0000256" key="6">
    <source>
        <dbReference type="ARBA" id="ARBA00022989"/>
    </source>
</evidence>
<dbReference type="InterPro" id="IPR056953">
    <property type="entry name" value="CUT_N"/>
</dbReference>
<dbReference type="GO" id="GO:0042302">
    <property type="term" value="F:structural constituent of cuticle"/>
    <property type="evidence" value="ECO:0007669"/>
    <property type="project" value="UniProtKB-KW"/>
</dbReference>
<dbReference type="PANTHER" id="PTHR22907">
    <property type="entry name" value="GH04558P"/>
    <property type="match status" value="1"/>
</dbReference>
<name>A0A183IDY6_9BILA</name>
<evidence type="ECO:0000313" key="11">
    <source>
        <dbReference type="WBParaSite" id="SBAD_0000191801-mRNA-1"/>
    </source>
</evidence>
<evidence type="ECO:0000256" key="3">
    <source>
        <dbReference type="ARBA" id="ARBA00022475"/>
    </source>
</evidence>
<protein>
    <submittedName>
        <fullName evidence="11">ZP domain-containing protein</fullName>
    </submittedName>
</protein>
<gene>
    <name evidence="9" type="ORF">SBAD_LOCUS1830</name>
</gene>
<dbReference type="AlphaFoldDB" id="A0A183IDY6"/>
<evidence type="ECO:0000313" key="10">
    <source>
        <dbReference type="Proteomes" id="UP000270296"/>
    </source>
</evidence>
<evidence type="ECO:0000256" key="4">
    <source>
        <dbReference type="ARBA" id="ARBA00022692"/>
    </source>
</evidence>
<evidence type="ECO:0000259" key="8">
    <source>
        <dbReference type="PROSITE" id="PS51034"/>
    </source>
</evidence>
<comment type="subcellular location">
    <subcellularLocation>
        <location evidence="1">Cell membrane</location>
        <topology evidence="1">Single-pass type I membrane protein</topology>
    </subcellularLocation>
</comment>
<dbReference type="Pfam" id="PF25057">
    <property type="entry name" value="CUT_N"/>
    <property type="match status" value="1"/>
</dbReference>
<sequence length="178" mass="19650">MEQCSDDPRGTERRTSRHAVSLTIARSSLAIKRAAKLTTSLRPSTLASDFKLSVLQLQPRGLLYKAVIVVQLHPWFVTAVDRAYDINCFFSETDAMITSNLEVSSLRPNPIQVGPTLPTCFYSLHLDSPTGAAVRYAKVGDQVWHVWECESDTMGMLVHNCVVHDGHGTEIPIIDANG</sequence>
<dbReference type="InterPro" id="IPR057475">
    <property type="entry name" value="CUT_C"/>
</dbReference>
<keyword evidence="3" id="KW-1003">Cell membrane</keyword>
<organism evidence="11">
    <name type="scientific">Soboliphyme baturini</name>
    <dbReference type="NCBI Taxonomy" id="241478"/>
    <lineage>
        <taxon>Eukaryota</taxon>
        <taxon>Metazoa</taxon>
        <taxon>Ecdysozoa</taxon>
        <taxon>Nematoda</taxon>
        <taxon>Enoplea</taxon>
        <taxon>Dorylaimia</taxon>
        <taxon>Dioctophymatida</taxon>
        <taxon>Dioctophymatoidea</taxon>
        <taxon>Soboliphymatidae</taxon>
        <taxon>Soboliphyme</taxon>
    </lineage>
</organism>
<reference evidence="9 10" key="2">
    <citation type="submission" date="2018-11" db="EMBL/GenBank/DDBJ databases">
        <authorList>
            <consortium name="Pathogen Informatics"/>
        </authorList>
    </citation>
    <scope>NUCLEOTIDE SEQUENCE [LARGE SCALE GENOMIC DNA]</scope>
</reference>
<reference evidence="11" key="1">
    <citation type="submission" date="2016-06" db="UniProtKB">
        <authorList>
            <consortium name="WormBaseParasite"/>
        </authorList>
    </citation>
    <scope>IDENTIFICATION</scope>
</reference>
<dbReference type="Proteomes" id="UP000270296">
    <property type="component" value="Unassembled WGS sequence"/>
</dbReference>
<dbReference type="OrthoDB" id="6139674at2759"/>
<keyword evidence="6" id="KW-1133">Transmembrane helix</keyword>
<dbReference type="GO" id="GO:0005886">
    <property type="term" value="C:plasma membrane"/>
    <property type="evidence" value="ECO:0007669"/>
    <property type="project" value="UniProtKB-SubCell"/>
</dbReference>
<evidence type="ECO:0000256" key="1">
    <source>
        <dbReference type="ARBA" id="ARBA00004251"/>
    </source>
</evidence>
<feature type="domain" description="ZP" evidence="8">
    <location>
        <begin position="1"/>
        <end position="178"/>
    </location>
</feature>
<keyword evidence="7" id="KW-0472">Membrane</keyword>
<proteinExistence type="predicted"/>
<dbReference type="PROSITE" id="PS51034">
    <property type="entry name" value="ZP_2"/>
    <property type="match status" value="1"/>
</dbReference>
<dbReference type="Pfam" id="PF25301">
    <property type="entry name" value="CUT_C"/>
    <property type="match status" value="1"/>
</dbReference>
<accession>A0A183IDY6</accession>
<dbReference type="PANTHER" id="PTHR22907:SF54">
    <property type="entry name" value="GH04558P"/>
    <property type="match status" value="1"/>
</dbReference>
<evidence type="ECO:0000256" key="5">
    <source>
        <dbReference type="ARBA" id="ARBA00022729"/>
    </source>
</evidence>
<keyword evidence="2" id="KW-0193">Cuticle</keyword>
<keyword evidence="5" id="KW-0732">Signal</keyword>
<dbReference type="SMART" id="SM00241">
    <property type="entry name" value="ZP"/>
    <property type="match status" value="1"/>
</dbReference>
<keyword evidence="10" id="KW-1185">Reference proteome</keyword>
<dbReference type="InterPro" id="IPR001507">
    <property type="entry name" value="ZP_dom"/>
</dbReference>
<dbReference type="EMBL" id="UZAM01006969">
    <property type="protein sequence ID" value="VDO95615.1"/>
    <property type="molecule type" value="Genomic_DNA"/>
</dbReference>
<keyword evidence="4" id="KW-0812">Transmembrane</keyword>
<dbReference type="WBParaSite" id="SBAD_0000191801-mRNA-1">
    <property type="protein sequence ID" value="SBAD_0000191801-mRNA-1"/>
    <property type="gene ID" value="SBAD_0000191801"/>
</dbReference>
<evidence type="ECO:0000256" key="7">
    <source>
        <dbReference type="ARBA" id="ARBA00023136"/>
    </source>
</evidence>